<keyword evidence="1" id="KW-0732">Signal</keyword>
<feature type="signal peptide" evidence="1">
    <location>
        <begin position="1"/>
        <end position="23"/>
    </location>
</feature>
<evidence type="ECO:0008006" key="4">
    <source>
        <dbReference type="Google" id="ProtNLM"/>
    </source>
</evidence>
<evidence type="ECO:0000313" key="3">
    <source>
        <dbReference type="Proteomes" id="UP001307889"/>
    </source>
</evidence>
<name>A0ABN7B0Q7_9HEMI</name>
<reference evidence="2 3" key="1">
    <citation type="submission" date="2023-09" db="EMBL/GenBank/DDBJ databases">
        <title>Nesidiocoris tenuis whole genome shotgun sequence.</title>
        <authorList>
            <person name="Shibata T."/>
            <person name="Shimoda M."/>
            <person name="Kobayashi T."/>
            <person name="Uehara T."/>
        </authorList>
    </citation>
    <scope>NUCLEOTIDE SEQUENCE [LARGE SCALE GENOMIC DNA]</scope>
    <source>
        <strain evidence="2 3">Japan</strain>
    </source>
</reference>
<gene>
    <name evidence="2" type="ORF">NTJ_10815</name>
</gene>
<dbReference type="Proteomes" id="UP001307889">
    <property type="component" value="Chromosome 8"/>
</dbReference>
<sequence length="68" mass="7733">MMRHIVFAGCLFMVCCLFIGCNSSPLHREKRFIYYYPPGSNTSLNQNYTLTFVPLITLLSSGGTFRFG</sequence>
<feature type="chain" id="PRO_5047163292" description="Lipoprotein" evidence="1">
    <location>
        <begin position="24"/>
        <end position="68"/>
    </location>
</feature>
<dbReference type="EMBL" id="AP028916">
    <property type="protein sequence ID" value="BES98000.1"/>
    <property type="molecule type" value="Genomic_DNA"/>
</dbReference>
<protein>
    <recommendedName>
        <fullName evidence="4">Lipoprotein</fullName>
    </recommendedName>
</protein>
<proteinExistence type="predicted"/>
<organism evidence="2 3">
    <name type="scientific">Nesidiocoris tenuis</name>
    <dbReference type="NCBI Taxonomy" id="355587"/>
    <lineage>
        <taxon>Eukaryota</taxon>
        <taxon>Metazoa</taxon>
        <taxon>Ecdysozoa</taxon>
        <taxon>Arthropoda</taxon>
        <taxon>Hexapoda</taxon>
        <taxon>Insecta</taxon>
        <taxon>Pterygota</taxon>
        <taxon>Neoptera</taxon>
        <taxon>Paraneoptera</taxon>
        <taxon>Hemiptera</taxon>
        <taxon>Heteroptera</taxon>
        <taxon>Panheteroptera</taxon>
        <taxon>Cimicomorpha</taxon>
        <taxon>Miridae</taxon>
        <taxon>Dicyphina</taxon>
        <taxon>Nesidiocoris</taxon>
    </lineage>
</organism>
<evidence type="ECO:0000313" key="2">
    <source>
        <dbReference type="EMBL" id="BES98000.1"/>
    </source>
</evidence>
<dbReference type="PROSITE" id="PS51257">
    <property type="entry name" value="PROKAR_LIPOPROTEIN"/>
    <property type="match status" value="1"/>
</dbReference>
<accession>A0ABN7B0Q7</accession>
<evidence type="ECO:0000256" key="1">
    <source>
        <dbReference type="SAM" id="SignalP"/>
    </source>
</evidence>
<keyword evidence="3" id="KW-1185">Reference proteome</keyword>